<dbReference type="Proteomes" id="UP000887013">
    <property type="component" value="Unassembled WGS sequence"/>
</dbReference>
<gene>
    <name evidence="1" type="ORF">NPIL_208301</name>
</gene>
<protein>
    <submittedName>
        <fullName evidence="1">Uncharacterized protein</fullName>
    </submittedName>
</protein>
<keyword evidence="2" id="KW-1185">Reference proteome</keyword>
<accession>A0A8X6NJW2</accession>
<dbReference type="EMBL" id="BMAW01059014">
    <property type="protein sequence ID" value="GFT19108.1"/>
    <property type="molecule type" value="Genomic_DNA"/>
</dbReference>
<reference evidence="1" key="1">
    <citation type="submission" date="2020-08" db="EMBL/GenBank/DDBJ databases">
        <title>Multicomponent nature underlies the extraordinary mechanical properties of spider dragline silk.</title>
        <authorList>
            <person name="Kono N."/>
            <person name="Nakamura H."/>
            <person name="Mori M."/>
            <person name="Yoshida Y."/>
            <person name="Ohtoshi R."/>
            <person name="Malay A.D."/>
            <person name="Moran D.A.P."/>
            <person name="Tomita M."/>
            <person name="Numata K."/>
            <person name="Arakawa K."/>
        </authorList>
    </citation>
    <scope>NUCLEOTIDE SEQUENCE</scope>
</reference>
<proteinExistence type="predicted"/>
<organism evidence="1 2">
    <name type="scientific">Nephila pilipes</name>
    <name type="common">Giant wood spider</name>
    <name type="synonym">Nephila maculata</name>
    <dbReference type="NCBI Taxonomy" id="299642"/>
    <lineage>
        <taxon>Eukaryota</taxon>
        <taxon>Metazoa</taxon>
        <taxon>Ecdysozoa</taxon>
        <taxon>Arthropoda</taxon>
        <taxon>Chelicerata</taxon>
        <taxon>Arachnida</taxon>
        <taxon>Araneae</taxon>
        <taxon>Araneomorphae</taxon>
        <taxon>Entelegynae</taxon>
        <taxon>Araneoidea</taxon>
        <taxon>Nephilidae</taxon>
        <taxon>Nephila</taxon>
    </lineage>
</organism>
<evidence type="ECO:0000313" key="2">
    <source>
        <dbReference type="Proteomes" id="UP000887013"/>
    </source>
</evidence>
<name>A0A8X6NJW2_NEPPI</name>
<evidence type="ECO:0000313" key="1">
    <source>
        <dbReference type="EMBL" id="GFT19108.1"/>
    </source>
</evidence>
<dbReference type="AlphaFoldDB" id="A0A8X6NJW2"/>
<comment type="caution">
    <text evidence="1">The sequence shown here is derived from an EMBL/GenBank/DDBJ whole genome shotgun (WGS) entry which is preliminary data.</text>
</comment>
<dbReference type="OrthoDB" id="10610799at2759"/>
<sequence length="229" mass="26550">MIKLIQLLQLDDWFYIKKPRFLLFSEENPKSASRLLFSNKRTFDPDDRGGTKQRKTISPCPGIRSPGELRCQTSIEDAKCNHRFETDVKDEAKRSTQTNYDFLSGKSRFRNRSMQRIRQEIIDSSSFNCDELSPGRPQKRKSEEEFYIFAIVRCAICLWIMYEEGRVHLAGGIITTVSFDSVDMYIREQFLLCLQSPIILSHVMKDILSGGWKVIETDRCELLDSNAAT</sequence>